<dbReference type="AlphaFoldDB" id="A0A241Q313"/>
<proteinExistence type="predicted"/>
<accession>A0A241Q313</accession>
<gene>
    <name evidence="1" type="ORF">CBG61_09985</name>
</gene>
<dbReference type="RefSeq" id="WP_088765368.1">
    <property type="nucleotide sequence ID" value="NZ_CP022123.1"/>
</dbReference>
<evidence type="ECO:0000313" key="2">
    <source>
        <dbReference type="Proteomes" id="UP000197638"/>
    </source>
</evidence>
<dbReference type="EMBL" id="CP022123">
    <property type="protein sequence ID" value="ASG29181.1"/>
    <property type="molecule type" value="Genomic_DNA"/>
</dbReference>
<dbReference type="Proteomes" id="UP000197638">
    <property type="component" value="Chromosome"/>
</dbReference>
<sequence length="233" mass="28055">MKIKDILKKNNVKLMELSNILTISRPTLNSYIDEFEKEGKIPNKDYDSFFRKISKKDYTSRKELFEDINEFRDFLVSKKFSDFLPENLRLLQNIYDKIYEDMKGKDKVVAIYQFIDSAINKYGEDRVLSGYINYTLYLNGLKDIKEMKDHEKALVSKLFPIMKKYEESDLEVDSSGLKEFYIRVEEIKKNREKRYQRFEKILKENLMKELSLNEELNKEDLKRILNNLDFKKI</sequence>
<organism evidence="1 2">
    <name type="scientific">Fusobacterium nucleatum subsp. polymorphum</name>
    <name type="common">Fusobacterium polymorphum</name>
    <dbReference type="NCBI Taxonomy" id="76857"/>
    <lineage>
        <taxon>Bacteria</taxon>
        <taxon>Fusobacteriati</taxon>
        <taxon>Fusobacteriota</taxon>
        <taxon>Fusobacteriia</taxon>
        <taxon>Fusobacteriales</taxon>
        <taxon>Fusobacteriaceae</taxon>
        <taxon>Fusobacterium</taxon>
    </lineage>
</organism>
<protein>
    <submittedName>
        <fullName evidence="1">Uncharacterized protein</fullName>
    </submittedName>
</protein>
<reference evidence="1 2" key="1">
    <citation type="submission" date="2017-06" db="EMBL/GenBank/DDBJ databases">
        <title>Genome sequencing of Fusobacterium nucleatum subsp. polymorphum KCOM 1275 (=ChDC F310).</title>
        <authorList>
            <person name="Kook J.-K."/>
            <person name="Park S.-N."/>
            <person name="Lim Y.K."/>
            <person name="Roh H."/>
        </authorList>
    </citation>
    <scope>NUCLEOTIDE SEQUENCE [LARGE SCALE GENOMIC DNA]</scope>
    <source>
        <strain evidence="1 2">KCOM 1275</strain>
    </source>
</reference>
<name>A0A241Q313_FUSNP</name>
<evidence type="ECO:0000313" key="1">
    <source>
        <dbReference type="EMBL" id="ASG29181.1"/>
    </source>
</evidence>